<comment type="caution">
    <text evidence="2">The sequence shown here is derived from an EMBL/GenBank/DDBJ whole genome shotgun (WGS) entry which is preliminary data.</text>
</comment>
<evidence type="ECO:0000313" key="3">
    <source>
        <dbReference type="Proteomes" id="UP000312032"/>
    </source>
</evidence>
<feature type="transmembrane region" description="Helical" evidence="1">
    <location>
        <begin position="53"/>
        <end position="75"/>
    </location>
</feature>
<gene>
    <name evidence="2" type="ORF">FHE74_07135</name>
</gene>
<evidence type="ECO:0000313" key="2">
    <source>
        <dbReference type="EMBL" id="TNL96788.1"/>
    </source>
</evidence>
<dbReference type="AlphaFoldDB" id="A0A5C4U2S2"/>
<feature type="transmembrane region" description="Helical" evidence="1">
    <location>
        <begin position="232"/>
        <end position="250"/>
    </location>
</feature>
<keyword evidence="1" id="KW-1133">Transmembrane helix</keyword>
<feature type="transmembrane region" description="Helical" evidence="1">
    <location>
        <begin position="262"/>
        <end position="283"/>
    </location>
</feature>
<dbReference type="PANTHER" id="PTHR38457:SF1">
    <property type="entry name" value="REGULATOR ABRB-RELATED"/>
    <property type="match status" value="1"/>
</dbReference>
<dbReference type="GO" id="GO:0010468">
    <property type="term" value="P:regulation of gene expression"/>
    <property type="evidence" value="ECO:0007669"/>
    <property type="project" value="InterPro"/>
</dbReference>
<dbReference type="GO" id="GO:0016020">
    <property type="term" value="C:membrane"/>
    <property type="evidence" value="ECO:0007669"/>
    <property type="project" value="InterPro"/>
</dbReference>
<evidence type="ECO:0000256" key="1">
    <source>
        <dbReference type="SAM" id="Phobius"/>
    </source>
</evidence>
<feature type="transmembrane region" description="Helical" evidence="1">
    <location>
        <begin position="182"/>
        <end position="201"/>
    </location>
</feature>
<accession>A0A5C4U2S2</accession>
<dbReference type="OrthoDB" id="5188485at2"/>
<proteinExistence type="predicted"/>
<organism evidence="2 3">
    <name type="scientific">Corynebacterium tapiri</name>
    <dbReference type="NCBI Taxonomy" id="1448266"/>
    <lineage>
        <taxon>Bacteria</taxon>
        <taxon>Bacillati</taxon>
        <taxon>Actinomycetota</taxon>
        <taxon>Actinomycetes</taxon>
        <taxon>Mycobacteriales</taxon>
        <taxon>Corynebacteriaceae</taxon>
        <taxon>Corynebacterium</taxon>
    </lineage>
</organism>
<reference evidence="2 3" key="1">
    <citation type="submission" date="2019-06" db="EMBL/GenBank/DDBJ databases">
        <authorList>
            <person name="Li J."/>
        </authorList>
    </citation>
    <scope>NUCLEOTIDE SEQUENCE [LARGE SCALE GENOMIC DNA]</scope>
    <source>
        <strain evidence="2 3">LMG 28165</strain>
    </source>
</reference>
<sequence length="345" mass="35789">MALRWFIVAPGSALMGYLLDRLHVPAAWILGAILVSGAVALTTGEELSVNKHVYTFGRGIVGILAALPLVGVPVLSLVRVVPAGLFATAITVGIGVLGGLLLARSQASISRESGVLSMLAGGASVMPAIASDVGADVRYVALAQYLRLLAVSLSLPLVAHLLMDPAGAGNSQMSHPVQHHWFMVPVVLAIASGGGYVARSLRMPVPSVFGPLVLTVLVSLLLPSSLNLVPPMVLRVLALMSIGWVCGGSLSLRALKEYADNLLTTVIFIVVIIAACAASAWPLTHWLSISYFEAYLATSPGALETVLALGAEGGAGHEVVAVQLIRLVSVLLLAGYLKPLLKRLG</sequence>
<feature type="transmembrane region" description="Helical" evidence="1">
    <location>
        <begin position="208"/>
        <end position="226"/>
    </location>
</feature>
<dbReference type="EMBL" id="VDHJ01000009">
    <property type="protein sequence ID" value="TNL96788.1"/>
    <property type="molecule type" value="Genomic_DNA"/>
</dbReference>
<dbReference type="Pfam" id="PF05145">
    <property type="entry name" value="AbrB"/>
    <property type="match status" value="1"/>
</dbReference>
<protein>
    <submittedName>
        <fullName evidence="2">AbrB family transcriptional regulator</fullName>
    </submittedName>
</protein>
<feature type="transmembrane region" description="Helical" evidence="1">
    <location>
        <begin position="22"/>
        <end position="41"/>
    </location>
</feature>
<name>A0A5C4U2S2_9CORY</name>
<keyword evidence="1" id="KW-0472">Membrane</keyword>
<dbReference type="InterPro" id="IPR017516">
    <property type="entry name" value="AbrB_dup"/>
</dbReference>
<keyword evidence="3" id="KW-1185">Reference proteome</keyword>
<dbReference type="RefSeq" id="WP_139465817.1">
    <property type="nucleotide sequence ID" value="NZ_VDHJ01000009.1"/>
</dbReference>
<feature type="transmembrane region" description="Helical" evidence="1">
    <location>
        <begin position="319"/>
        <end position="337"/>
    </location>
</feature>
<dbReference type="PANTHER" id="PTHR38457">
    <property type="entry name" value="REGULATOR ABRB-RELATED"/>
    <property type="match status" value="1"/>
</dbReference>
<feature type="transmembrane region" description="Helical" evidence="1">
    <location>
        <begin position="81"/>
        <end position="103"/>
    </location>
</feature>
<dbReference type="NCBIfam" id="TIGR03082">
    <property type="entry name" value="Gneg_AbrB_dup"/>
    <property type="match status" value="2"/>
</dbReference>
<dbReference type="Proteomes" id="UP000312032">
    <property type="component" value="Unassembled WGS sequence"/>
</dbReference>
<keyword evidence="1" id="KW-0812">Transmembrane</keyword>
<dbReference type="InterPro" id="IPR007820">
    <property type="entry name" value="AbrB_fam"/>
</dbReference>
<dbReference type="PIRSF" id="PIRSF038991">
    <property type="entry name" value="Protein_AbrB"/>
    <property type="match status" value="1"/>
</dbReference>
<feature type="transmembrane region" description="Helical" evidence="1">
    <location>
        <begin position="145"/>
        <end position="162"/>
    </location>
</feature>